<proteinExistence type="predicted"/>
<feature type="non-terminal residue" evidence="1">
    <location>
        <position position="1"/>
    </location>
</feature>
<dbReference type="STRING" id="6334.A0A0V1AK65"/>
<accession>A0A0V1AK65</accession>
<protein>
    <submittedName>
        <fullName evidence="1">Uncharacterized protein</fullName>
    </submittedName>
</protein>
<organism evidence="1 2">
    <name type="scientific">Trichinella spiralis</name>
    <name type="common">Trichina worm</name>
    <dbReference type="NCBI Taxonomy" id="6334"/>
    <lineage>
        <taxon>Eukaryota</taxon>
        <taxon>Metazoa</taxon>
        <taxon>Ecdysozoa</taxon>
        <taxon>Nematoda</taxon>
        <taxon>Enoplea</taxon>
        <taxon>Dorylaimia</taxon>
        <taxon>Trichinellida</taxon>
        <taxon>Trichinellidae</taxon>
        <taxon>Trichinella</taxon>
    </lineage>
</organism>
<evidence type="ECO:0000313" key="1">
    <source>
        <dbReference type="EMBL" id="KRY25207.1"/>
    </source>
</evidence>
<name>A0A0V1AK65_TRISP</name>
<dbReference type="EMBL" id="JYDH01001101">
    <property type="protein sequence ID" value="KRY25207.1"/>
    <property type="molecule type" value="Genomic_DNA"/>
</dbReference>
<comment type="caution">
    <text evidence="1">The sequence shown here is derived from an EMBL/GenBank/DDBJ whole genome shotgun (WGS) entry which is preliminary data.</text>
</comment>
<dbReference type="InParanoid" id="A0A0V1AK65"/>
<gene>
    <name evidence="1" type="ORF">T01_9043</name>
</gene>
<reference evidence="1 2" key="1">
    <citation type="submission" date="2015-01" db="EMBL/GenBank/DDBJ databases">
        <title>Evolution of Trichinella species and genotypes.</title>
        <authorList>
            <person name="Korhonen P.K."/>
            <person name="Edoardo P."/>
            <person name="Giuseppe L.R."/>
            <person name="Gasser R.B."/>
        </authorList>
    </citation>
    <scope>NUCLEOTIDE SEQUENCE [LARGE SCALE GENOMIC DNA]</scope>
    <source>
        <strain evidence="1">ISS3</strain>
    </source>
</reference>
<dbReference type="AlphaFoldDB" id="A0A0V1AK65"/>
<dbReference type="Proteomes" id="UP000054776">
    <property type="component" value="Unassembled WGS sequence"/>
</dbReference>
<keyword evidence="2" id="KW-1185">Reference proteome</keyword>
<sequence>LAAVKKHFVKMMQHVFKSRTMHINVIAPINTKERFVKKNCLLWRFIFG</sequence>
<evidence type="ECO:0000313" key="2">
    <source>
        <dbReference type="Proteomes" id="UP000054776"/>
    </source>
</evidence>